<dbReference type="GO" id="GO:0008270">
    <property type="term" value="F:zinc ion binding"/>
    <property type="evidence" value="ECO:0007669"/>
    <property type="project" value="InterPro"/>
</dbReference>
<sequence>MASGECGVWIQPRSTQHDDVDAASDSSPKHSHCRLECQAPQGSDLVSYDIIKTLSDLYFNNINPIIPLLGEEEFRGNLSQSSATTSLVHAVCLVAAKGNEAKSHLKLLQSGDKLLSVRHFCTKLHSSIMKELAWRAPIPKMTLIRILGLLSLHHEGSDGAEQASSCLSQAVHYAQTLGLQLQLPRRKDNSAAMKRVFWCLWTLDRLNAAIHSRPCCMADIDIAVDYLTPEESGSKAFDVWLKIAKLLNQVISLYRPRSGGPFPELDAGFPGFEGIMDEMQAWQLSHSTVATLHIFYLATAILAHRLKTITALPSPTQARLRQQLSAIQILRNMQDQERLNALHPIPIVVYAPSLALSVFYQHLRFSRLRSDQEDARRDFDGACGILQELRKNWEAADPMASLAQRISTALATLPSLEVLCLHRSDVMMAREEGGNDAQRCQAEEGDDESSTLDTSFDHLHDPLRFLPEAETIELFDGMNDVSWMYLDVDNPVSFESFPLIDYQSL</sequence>
<dbReference type="EMBL" id="JAGMUV010000017">
    <property type="protein sequence ID" value="KAH7130916.1"/>
    <property type="molecule type" value="Genomic_DNA"/>
</dbReference>
<dbReference type="SMART" id="SM00906">
    <property type="entry name" value="Fungal_trans"/>
    <property type="match status" value="1"/>
</dbReference>
<evidence type="ECO:0000313" key="9">
    <source>
        <dbReference type="Proteomes" id="UP000738349"/>
    </source>
</evidence>
<keyword evidence="4" id="KW-0804">Transcription</keyword>
<dbReference type="InterPro" id="IPR007219">
    <property type="entry name" value="XnlR_reg_dom"/>
</dbReference>
<dbReference type="GO" id="GO:0003677">
    <property type="term" value="F:DNA binding"/>
    <property type="evidence" value="ECO:0007669"/>
    <property type="project" value="UniProtKB-KW"/>
</dbReference>
<protein>
    <recommendedName>
        <fullName evidence="7">Xylanolytic transcriptional activator regulatory domain-containing protein</fullName>
    </recommendedName>
</protein>
<dbReference type="Proteomes" id="UP000738349">
    <property type="component" value="Unassembled WGS sequence"/>
</dbReference>
<feature type="region of interest" description="Disordered" evidence="6">
    <location>
        <begin position="432"/>
        <end position="453"/>
    </location>
</feature>
<proteinExistence type="predicted"/>
<evidence type="ECO:0000256" key="4">
    <source>
        <dbReference type="ARBA" id="ARBA00023163"/>
    </source>
</evidence>
<gene>
    <name evidence="8" type="ORF">EDB81DRAFT_696049</name>
</gene>
<organism evidence="8 9">
    <name type="scientific">Dactylonectria macrodidyma</name>
    <dbReference type="NCBI Taxonomy" id="307937"/>
    <lineage>
        <taxon>Eukaryota</taxon>
        <taxon>Fungi</taxon>
        <taxon>Dikarya</taxon>
        <taxon>Ascomycota</taxon>
        <taxon>Pezizomycotina</taxon>
        <taxon>Sordariomycetes</taxon>
        <taxon>Hypocreomycetidae</taxon>
        <taxon>Hypocreales</taxon>
        <taxon>Nectriaceae</taxon>
        <taxon>Dactylonectria</taxon>
    </lineage>
</organism>
<dbReference type="CDD" id="cd12148">
    <property type="entry name" value="fungal_TF_MHR"/>
    <property type="match status" value="1"/>
</dbReference>
<feature type="domain" description="Xylanolytic transcriptional activator regulatory" evidence="7">
    <location>
        <begin position="163"/>
        <end position="233"/>
    </location>
</feature>
<dbReference type="InterPro" id="IPR052073">
    <property type="entry name" value="Amide_Lactam_Regulators"/>
</dbReference>
<keyword evidence="1" id="KW-0862">Zinc</keyword>
<evidence type="ECO:0000256" key="6">
    <source>
        <dbReference type="SAM" id="MobiDB-lite"/>
    </source>
</evidence>
<reference evidence="8" key="1">
    <citation type="journal article" date="2021" name="Nat. Commun.">
        <title>Genetic determinants of endophytism in the Arabidopsis root mycobiome.</title>
        <authorList>
            <person name="Mesny F."/>
            <person name="Miyauchi S."/>
            <person name="Thiergart T."/>
            <person name="Pickel B."/>
            <person name="Atanasova L."/>
            <person name="Karlsson M."/>
            <person name="Huettel B."/>
            <person name="Barry K.W."/>
            <person name="Haridas S."/>
            <person name="Chen C."/>
            <person name="Bauer D."/>
            <person name="Andreopoulos W."/>
            <person name="Pangilinan J."/>
            <person name="LaButti K."/>
            <person name="Riley R."/>
            <person name="Lipzen A."/>
            <person name="Clum A."/>
            <person name="Drula E."/>
            <person name="Henrissat B."/>
            <person name="Kohler A."/>
            <person name="Grigoriev I.V."/>
            <person name="Martin F.M."/>
            <person name="Hacquard S."/>
        </authorList>
    </citation>
    <scope>NUCLEOTIDE SEQUENCE</scope>
    <source>
        <strain evidence="8">MPI-CAGE-AT-0147</strain>
    </source>
</reference>
<evidence type="ECO:0000256" key="2">
    <source>
        <dbReference type="ARBA" id="ARBA00023015"/>
    </source>
</evidence>
<evidence type="ECO:0000313" key="8">
    <source>
        <dbReference type="EMBL" id="KAH7130916.1"/>
    </source>
</evidence>
<evidence type="ECO:0000256" key="3">
    <source>
        <dbReference type="ARBA" id="ARBA00023125"/>
    </source>
</evidence>
<keyword evidence="2" id="KW-0805">Transcription regulation</keyword>
<evidence type="ECO:0000256" key="1">
    <source>
        <dbReference type="ARBA" id="ARBA00022833"/>
    </source>
</evidence>
<dbReference type="PANTHER" id="PTHR47171">
    <property type="entry name" value="FARA-RELATED"/>
    <property type="match status" value="1"/>
</dbReference>
<keyword evidence="5" id="KW-0539">Nucleus</keyword>
<dbReference type="Pfam" id="PF04082">
    <property type="entry name" value="Fungal_trans"/>
    <property type="match status" value="1"/>
</dbReference>
<keyword evidence="9" id="KW-1185">Reference proteome</keyword>
<accession>A0A9P9E6L4</accession>
<dbReference type="GO" id="GO:0006351">
    <property type="term" value="P:DNA-templated transcription"/>
    <property type="evidence" value="ECO:0007669"/>
    <property type="project" value="InterPro"/>
</dbReference>
<keyword evidence="3" id="KW-0238">DNA-binding</keyword>
<evidence type="ECO:0000256" key="5">
    <source>
        <dbReference type="ARBA" id="ARBA00023242"/>
    </source>
</evidence>
<dbReference type="PANTHER" id="PTHR47171:SF6">
    <property type="entry name" value="SPECIFIC TRANSCRIPTION FACTOR, PUTATIVE (AFU_ORTHOLOGUE AFUA_2G06130)-RELATED"/>
    <property type="match status" value="1"/>
</dbReference>
<dbReference type="OrthoDB" id="3990906at2759"/>
<evidence type="ECO:0000259" key="7">
    <source>
        <dbReference type="SMART" id="SM00906"/>
    </source>
</evidence>
<dbReference type="AlphaFoldDB" id="A0A9P9E6L4"/>
<comment type="caution">
    <text evidence="8">The sequence shown here is derived from an EMBL/GenBank/DDBJ whole genome shotgun (WGS) entry which is preliminary data.</text>
</comment>
<name>A0A9P9E6L4_9HYPO</name>